<dbReference type="Gene3D" id="1.20.120.530">
    <property type="entry name" value="GntR ligand-binding domain-like"/>
    <property type="match status" value="1"/>
</dbReference>
<dbReference type="EMBL" id="LT907988">
    <property type="protein sequence ID" value="SOE49825.1"/>
    <property type="molecule type" value="Genomic_DNA"/>
</dbReference>
<dbReference type="PROSITE" id="PS50949">
    <property type="entry name" value="HTH_GNTR"/>
    <property type="match status" value="1"/>
</dbReference>
<dbReference type="STRING" id="1851544.ODI_00508"/>
<dbReference type="Proteomes" id="UP000078558">
    <property type="component" value="Chromosome I"/>
</dbReference>
<evidence type="ECO:0000313" key="6">
    <source>
        <dbReference type="EMBL" id="SOE49825.1"/>
    </source>
</evidence>
<dbReference type="PANTHER" id="PTHR43537">
    <property type="entry name" value="TRANSCRIPTIONAL REGULATOR, GNTR FAMILY"/>
    <property type="match status" value="1"/>
</dbReference>
<dbReference type="Pfam" id="PF00392">
    <property type="entry name" value="GntR"/>
    <property type="match status" value="1"/>
</dbReference>
<dbReference type="CDD" id="cd07377">
    <property type="entry name" value="WHTH_GntR"/>
    <property type="match status" value="1"/>
</dbReference>
<dbReference type="PRINTS" id="PR00035">
    <property type="entry name" value="HTHGNTR"/>
</dbReference>
<dbReference type="Gene3D" id="1.10.10.10">
    <property type="entry name" value="Winged helix-like DNA-binding domain superfamily/Winged helix DNA-binding domain"/>
    <property type="match status" value="1"/>
</dbReference>
<dbReference type="InterPro" id="IPR036388">
    <property type="entry name" value="WH-like_DNA-bd_sf"/>
</dbReference>
<accession>A0A1C3JYJ0</accession>
<organism evidence="5 7">
    <name type="scientific">Orrella dioscoreae</name>
    <dbReference type="NCBI Taxonomy" id="1851544"/>
    <lineage>
        <taxon>Bacteria</taxon>
        <taxon>Pseudomonadati</taxon>
        <taxon>Pseudomonadota</taxon>
        <taxon>Betaproteobacteria</taxon>
        <taxon>Burkholderiales</taxon>
        <taxon>Alcaligenaceae</taxon>
        <taxon>Orrella</taxon>
    </lineage>
</organism>
<proteinExistence type="predicted"/>
<dbReference type="AlphaFoldDB" id="A0A1C3JYJ0"/>
<dbReference type="EMBL" id="FLRC01000007">
    <property type="protein sequence ID" value="SBT24306.1"/>
    <property type="molecule type" value="Genomic_DNA"/>
</dbReference>
<dbReference type="InterPro" id="IPR000524">
    <property type="entry name" value="Tscrpt_reg_HTH_GntR"/>
</dbReference>
<protein>
    <submittedName>
        <fullName evidence="5">Transcriptional regulator, GntR family</fullName>
    </submittedName>
</protein>
<keyword evidence="2" id="KW-0238">DNA-binding</keyword>
<reference evidence="6 7" key="2">
    <citation type="submission" date="2017-08" db="EMBL/GenBank/DDBJ databases">
        <authorList>
            <person name="de Groot N.N."/>
        </authorList>
    </citation>
    <scope>NUCLEOTIDE SEQUENCE [LARGE SCALE GENOMIC DNA]</scope>
    <source>
        <strain evidence="6">Orrdi1</strain>
    </source>
</reference>
<evidence type="ECO:0000256" key="3">
    <source>
        <dbReference type="ARBA" id="ARBA00023163"/>
    </source>
</evidence>
<evidence type="ECO:0000313" key="7">
    <source>
        <dbReference type="Proteomes" id="UP000078558"/>
    </source>
</evidence>
<dbReference type="SUPFAM" id="SSF48008">
    <property type="entry name" value="GntR ligand-binding domain-like"/>
    <property type="match status" value="1"/>
</dbReference>
<dbReference type="GO" id="GO:0003700">
    <property type="term" value="F:DNA-binding transcription factor activity"/>
    <property type="evidence" value="ECO:0007669"/>
    <property type="project" value="InterPro"/>
</dbReference>
<dbReference type="OrthoDB" id="5450856at2"/>
<gene>
    <name evidence="5" type="ORF">ODI_00508</name>
    <name evidence="6" type="ORF">ODI_R2329</name>
</gene>
<dbReference type="GO" id="GO:0003677">
    <property type="term" value="F:DNA binding"/>
    <property type="evidence" value="ECO:0007669"/>
    <property type="project" value="UniProtKB-KW"/>
</dbReference>
<feature type="domain" description="HTH gntR-type" evidence="4">
    <location>
        <begin position="1"/>
        <end position="69"/>
    </location>
</feature>
<keyword evidence="7" id="KW-1185">Reference proteome</keyword>
<dbReference type="SMART" id="SM00345">
    <property type="entry name" value="HTH_GNTR"/>
    <property type="match status" value="1"/>
</dbReference>
<reference evidence="5 7" key="1">
    <citation type="submission" date="2016-06" db="EMBL/GenBank/DDBJ databases">
        <authorList>
            <person name="Kjaerup R.B."/>
            <person name="Dalgaard T.S."/>
            <person name="Juul-Madsen H.R."/>
        </authorList>
    </citation>
    <scope>NUCLEOTIDE SEQUENCE [LARGE SCALE GENOMIC DNA]</scope>
    <source>
        <strain evidence="5">Orrdi1</strain>
    </source>
</reference>
<dbReference type="RefSeq" id="WP_067750302.1">
    <property type="nucleotide sequence ID" value="NZ_LT907988.1"/>
</dbReference>
<keyword evidence="1" id="KW-0805">Transcription regulation</keyword>
<dbReference type="InterPro" id="IPR036390">
    <property type="entry name" value="WH_DNA-bd_sf"/>
</dbReference>
<dbReference type="PANTHER" id="PTHR43537:SF5">
    <property type="entry name" value="UXU OPERON TRANSCRIPTIONAL REGULATOR"/>
    <property type="match status" value="1"/>
</dbReference>
<dbReference type="SMART" id="SM00895">
    <property type="entry name" value="FCD"/>
    <property type="match status" value="1"/>
</dbReference>
<evidence type="ECO:0000313" key="5">
    <source>
        <dbReference type="EMBL" id="SBT24306.1"/>
    </source>
</evidence>
<dbReference type="Pfam" id="PF07729">
    <property type="entry name" value="FCD"/>
    <property type="match status" value="1"/>
</dbReference>
<evidence type="ECO:0000259" key="4">
    <source>
        <dbReference type="PROSITE" id="PS50949"/>
    </source>
</evidence>
<keyword evidence="3" id="KW-0804">Transcription</keyword>
<dbReference type="SUPFAM" id="SSF46785">
    <property type="entry name" value="Winged helix' DNA-binding domain"/>
    <property type="match status" value="1"/>
</dbReference>
<dbReference type="InterPro" id="IPR008920">
    <property type="entry name" value="TF_FadR/GntR_C"/>
</dbReference>
<sequence length="223" mass="24462">MDKAATLREHVHQQLRSGAWAPGHRLPTERALGEQFGLSRSTVRRALAELKARGLIVQTVGSGTYVSDPAAPADAAEALRDEAATTSPAQLMAARVALEPAIVGMVVQHATPADFAHMRHCCEEAEAATSFEAFEVWDGRLHEAIAAATHNPFIDSVFRLMNAARSHASWGALKRRSLTPERRLAYQREHRELVEALADRDAARATDCARRHLVHVRENLLGD</sequence>
<name>A0A1C3JYJ0_9BURK</name>
<dbReference type="KEGG" id="odi:ODI_R2329"/>
<evidence type="ECO:0000256" key="2">
    <source>
        <dbReference type="ARBA" id="ARBA00023125"/>
    </source>
</evidence>
<dbReference type="InterPro" id="IPR011711">
    <property type="entry name" value="GntR_C"/>
</dbReference>
<evidence type="ECO:0000256" key="1">
    <source>
        <dbReference type="ARBA" id="ARBA00023015"/>
    </source>
</evidence>